<proteinExistence type="predicted"/>
<dbReference type="EMBL" id="JAMDMJ010000001">
    <property type="protein sequence ID" value="MCY9594352.1"/>
    <property type="molecule type" value="Genomic_DNA"/>
</dbReference>
<dbReference type="GO" id="GO:0003924">
    <property type="term" value="F:GTPase activity"/>
    <property type="evidence" value="ECO:0007669"/>
    <property type="project" value="InterPro"/>
</dbReference>
<feature type="domain" description="Dynamin N-terminal" evidence="7">
    <location>
        <begin position="49"/>
        <end position="204"/>
    </location>
</feature>
<evidence type="ECO:0000256" key="2">
    <source>
        <dbReference type="ARBA" id="ARBA00022741"/>
    </source>
</evidence>
<dbReference type="InterPro" id="IPR027094">
    <property type="entry name" value="Mitofusin_fam"/>
</dbReference>
<accession>A0A410WVX3</accession>
<dbReference type="SUPFAM" id="SSF52540">
    <property type="entry name" value="P-loop containing nucleoside triphosphate hydrolases"/>
    <property type="match status" value="2"/>
</dbReference>
<reference evidence="8 11" key="2">
    <citation type="submission" date="2022-05" db="EMBL/GenBank/DDBJ databases">
        <title>Genome Sequencing of Bee-Associated Microbes.</title>
        <authorList>
            <person name="Dunlap C."/>
        </authorList>
    </citation>
    <scope>NUCLEOTIDE SEQUENCE [LARGE SCALE GENOMIC DNA]</scope>
    <source>
        <strain evidence="8 11">NRRL B-23120</strain>
    </source>
</reference>
<dbReference type="Proteomes" id="UP001527202">
    <property type="component" value="Unassembled WGS sequence"/>
</dbReference>
<dbReference type="PANTHER" id="PTHR10465:SF0">
    <property type="entry name" value="SARCALUMENIN"/>
    <property type="match status" value="1"/>
</dbReference>
<dbReference type="RefSeq" id="WP_042228336.1">
    <property type="nucleotide sequence ID" value="NZ_CP026520.1"/>
</dbReference>
<evidence type="ECO:0000256" key="6">
    <source>
        <dbReference type="SAM" id="MobiDB-lite"/>
    </source>
</evidence>
<keyword evidence="5" id="KW-0472">Membrane</keyword>
<feature type="region of interest" description="Disordered" evidence="6">
    <location>
        <begin position="575"/>
        <end position="608"/>
    </location>
</feature>
<dbReference type="GO" id="GO:0016020">
    <property type="term" value="C:membrane"/>
    <property type="evidence" value="ECO:0007669"/>
    <property type="project" value="UniProtKB-SubCell"/>
</dbReference>
<dbReference type="AlphaFoldDB" id="A0A410WVX3"/>
<dbReference type="GeneID" id="95375577"/>
<name>A0A410WVX3_9BACL</name>
<dbReference type="InterPro" id="IPR027417">
    <property type="entry name" value="P-loop_NTPase"/>
</dbReference>
<evidence type="ECO:0000256" key="4">
    <source>
        <dbReference type="ARBA" id="ARBA00023134"/>
    </source>
</evidence>
<dbReference type="KEGG" id="pchi:PC41400_12225"/>
<dbReference type="EMBL" id="CP026520">
    <property type="protein sequence ID" value="QAV18397.1"/>
    <property type="molecule type" value="Genomic_DNA"/>
</dbReference>
<comment type="subcellular location">
    <subcellularLocation>
        <location evidence="1">Membrane</location>
    </subcellularLocation>
</comment>
<evidence type="ECO:0000313" key="9">
    <source>
        <dbReference type="EMBL" id="QAV18397.1"/>
    </source>
</evidence>
<sequence>MNGLMEQRKDEVLRAFDRLREEMKGAGDGARVRKLIQLEDKLGGEKTVLAFCGHFSAGKSTLINTLCGHRLLPSSPIPTSANIVSIESGEEGAEVVQRSEGEEEARKRRIPLSELDAYCVNGTDIEEVRISYPLPFLGEHAVLLDTPGIDSTDGAHHMATESALHLADAVFYVMDYNHVQSEVNLAFTKQMKERGKPLYLIVNQIDKHREEELSFDTYKESALEAFRSWGIYPDGMFFVTMKQPDHPRNESGKLKWLLSRLIGMQEELREASVDAAADHLIGEHIEWLREQSEPQKAVLRERVDEEESAGVLAEFQELTRRLNEAQSLPGHLTDSLRKEIAAIIDNANVTPALTRDKAHEYLLSRKPGFKVGFFGAAAKTAAEVERRLDVFREDYAEQVHAQMDWHLRDALRRAYSGIGMTDEKLLADIDAFSVEVTSSWLASQVNTEAVFGNEYTMTYMRQTAAELKTAARRSALAMIDRLAGLAGSCSVRLDSELAPDLRQLEERLGALRELKRFEREEAAREEALRALASWPHAKAFELPDLAAYRGEEAAVSGVLHTSEMETILRAAHTAPGDRDSLADGEDGAAAAPQNAPAAGASAAPAGGNAASGAAAVAADGLQLGGAKRAERRAQDLAAAADLLGDMPSMRSIVRSLREKAERLRHKTFTVALFGAFSAGKSSFTNALIGKRVLPVSPNPTTAAINKIVPPTADWPHGTAKVQMKTAEVMLQDVLFSLDVLGVRASAMEEALAAIRGLTPESVTAKGKPHFTFLKAVAKGWPDAAPLLGTQQRVGEDAFAGYVAEESKSCFVEYIELHYSTPLTEQGIVFVDTPGADSINARHTGVAFDYIKNADAILFVTYYNHAFSQADREFLLQLGRVKDSFELDKMFFLVNAADLAASEEELQGVVRHIETNLLQHGIRHPRIYPVSSHLAAEGKLSRDNNKLEASGIVPFEQDFIRFTLEELTDISLRSADQELERALHVLQERIDGAQQGEEARKARLQALERAEEAAVRLLKDMDPAPVQRELAKEIQELLYYVKQRTMYRFGELYNASFNPASFREGGGDPKAALRESWRDLLRMIEFDLQQEVLATSLRIEQFLNKLAKGTYESWGTGLRKLLESYEFEAYESVSFDTPDNKLPLEAPDVTDKTLAVHFKNAKHFFEGEGKSKLRAELEGRLNDPVALFVENAVTMLKVLYAGHLSDTFAALEERHLESYREHLEGMRDALQMRTDVGVLASKRDELAKWIPSRSGEASAGH</sequence>
<evidence type="ECO:0000313" key="11">
    <source>
        <dbReference type="Proteomes" id="UP001527202"/>
    </source>
</evidence>
<dbReference type="GO" id="GO:0005525">
    <property type="term" value="F:GTP binding"/>
    <property type="evidence" value="ECO:0007669"/>
    <property type="project" value="UniProtKB-KW"/>
</dbReference>
<evidence type="ECO:0000256" key="3">
    <source>
        <dbReference type="ARBA" id="ARBA00022801"/>
    </source>
</evidence>
<evidence type="ECO:0000259" key="7">
    <source>
        <dbReference type="Pfam" id="PF00350"/>
    </source>
</evidence>
<dbReference type="PANTHER" id="PTHR10465">
    <property type="entry name" value="TRANSMEMBRANE GTPASE FZO1"/>
    <property type="match status" value="1"/>
</dbReference>
<keyword evidence="11" id="KW-1185">Reference proteome</keyword>
<protein>
    <submittedName>
        <fullName evidence="9">Dynamin family protein</fullName>
    </submittedName>
</protein>
<gene>
    <name evidence="8" type="ORF">M5X16_00985</name>
    <name evidence="9" type="ORF">PC41400_12225</name>
</gene>
<dbReference type="CDD" id="cd09912">
    <property type="entry name" value="DLP_2"/>
    <property type="match status" value="2"/>
</dbReference>
<dbReference type="Gene3D" id="3.40.50.300">
    <property type="entry name" value="P-loop containing nucleotide triphosphate hydrolases"/>
    <property type="match status" value="2"/>
</dbReference>
<keyword evidence="2" id="KW-0547">Nucleotide-binding</keyword>
<reference evidence="9 10" key="1">
    <citation type="submission" date="2018-01" db="EMBL/GenBank/DDBJ databases">
        <title>The whole genome sequencing and assembly of Paenibacillus chitinolyticus KCCM 41400 strain.</title>
        <authorList>
            <person name="Kim J.-Y."/>
            <person name="Park M.-K."/>
            <person name="Lee Y.-J."/>
            <person name="Yi H."/>
            <person name="Bahn Y.-S."/>
            <person name="Kim J.F."/>
            <person name="Lee D.-W."/>
        </authorList>
    </citation>
    <scope>NUCLEOTIDE SEQUENCE [LARGE SCALE GENOMIC DNA]</scope>
    <source>
        <strain evidence="9 10">KCCM 41400</strain>
    </source>
</reference>
<dbReference type="InterPro" id="IPR045063">
    <property type="entry name" value="Dynamin_N"/>
</dbReference>
<evidence type="ECO:0000256" key="1">
    <source>
        <dbReference type="ARBA" id="ARBA00004370"/>
    </source>
</evidence>
<feature type="domain" description="Dynamin N-terminal" evidence="7">
    <location>
        <begin position="670"/>
        <end position="892"/>
    </location>
</feature>
<evidence type="ECO:0000313" key="8">
    <source>
        <dbReference type="EMBL" id="MCY9594352.1"/>
    </source>
</evidence>
<keyword evidence="3" id="KW-0378">Hydrolase</keyword>
<dbReference type="Proteomes" id="UP000288943">
    <property type="component" value="Chromosome"/>
</dbReference>
<evidence type="ECO:0000313" key="10">
    <source>
        <dbReference type="Proteomes" id="UP000288943"/>
    </source>
</evidence>
<organism evidence="9 10">
    <name type="scientific">Paenibacillus chitinolyticus</name>
    <dbReference type="NCBI Taxonomy" id="79263"/>
    <lineage>
        <taxon>Bacteria</taxon>
        <taxon>Bacillati</taxon>
        <taxon>Bacillota</taxon>
        <taxon>Bacilli</taxon>
        <taxon>Bacillales</taxon>
        <taxon>Paenibacillaceae</taxon>
        <taxon>Paenibacillus</taxon>
    </lineage>
</organism>
<evidence type="ECO:0000256" key="5">
    <source>
        <dbReference type="ARBA" id="ARBA00023136"/>
    </source>
</evidence>
<keyword evidence="4" id="KW-0342">GTP-binding</keyword>
<dbReference type="OrthoDB" id="5477114at2"/>
<feature type="compositionally biased region" description="Low complexity" evidence="6">
    <location>
        <begin position="587"/>
        <end position="608"/>
    </location>
</feature>
<dbReference type="Pfam" id="PF00350">
    <property type="entry name" value="Dynamin_N"/>
    <property type="match status" value="2"/>
</dbReference>